<proteinExistence type="predicted"/>
<evidence type="ECO:0000313" key="1">
    <source>
        <dbReference type="EMBL" id="QOV08269.1"/>
    </source>
</evidence>
<gene>
    <name evidence="1" type="ORF">Kirov_70</name>
</gene>
<accession>A0A7U3RX05</accession>
<keyword evidence="2" id="KW-1185">Reference proteome</keyword>
<dbReference type="EMBL" id="MW084976">
    <property type="protein sequence ID" value="QOV08269.1"/>
    <property type="molecule type" value="Genomic_DNA"/>
</dbReference>
<sequence>MSYNVGDIVKKTGAHGMEYHIVIDLERVDKTYWYEIMQMYPVASTSRRQFLPDHDLMLVAEVGDINYATIIGIIEDKRDDKGFEGRADYWDYIEVTKALEKYRKYDVKPELSLPVKDDIIEYHKLESRDMCLDALNDLDALHKMFGDEAYLQLKEVVIKRLDELK</sequence>
<dbReference type="Proteomes" id="UP000594029">
    <property type="component" value="Segment"/>
</dbReference>
<organism evidence="1 2">
    <name type="scientific">Bacillus phage Kirov</name>
    <dbReference type="NCBI Taxonomy" id="2783539"/>
    <lineage>
        <taxon>Viruses</taxon>
        <taxon>Duplodnaviria</taxon>
        <taxon>Heunggongvirae</taxon>
        <taxon>Uroviricota</taxon>
        <taxon>Caudoviricetes</taxon>
        <taxon>Andregratiavirinae</taxon>
        <taxon>Kirovvirus</taxon>
        <taxon>Kirovvirus kirov</taxon>
    </lineage>
</organism>
<evidence type="ECO:0000313" key="2">
    <source>
        <dbReference type="Proteomes" id="UP000594029"/>
    </source>
</evidence>
<name>A0A7U3RX05_9CAUD</name>
<protein>
    <submittedName>
        <fullName evidence="1">Uncharacterized protein</fullName>
    </submittedName>
</protein>
<reference evidence="1 2" key="1">
    <citation type="submission" date="2020-10" db="EMBL/GenBank/DDBJ databases">
        <authorList>
            <person name="Kazantseva O.A."/>
            <person name="Piligrimova E.G."/>
            <person name="Shadrin A.M."/>
        </authorList>
    </citation>
    <scope>NUCLEOTIDE SEQUENCE [LARGE SCALE GENOMIC DNA]</scope>
</reference>